<keyword evidence="5" id="KW-0862">Zinc</keyword>
<dbReference type="RefSeq" id="WP_055660404.1">
    <property type="nucleotide sequence ID" value="NZ_CABIXC010000027.1"/>
</dbReference>
<evidence type="ECO:0000313" key="10">
    <source>
        <dbReference type="Proteomes" id="UP000095651"/>
    </source>
</evidence>
<dbReference type="GO" id="GO:0051539">
    <property type="term" value="F:4 iron, 4 sulfur cluster binding"/>
    <property type="evidence" value="ECO:0007669"/>
    <property type="project" value="UniProtKB-KW"/>
</dbReference>
<dbReference type="PANTHER" id="PTHR30557">
    <property type="entry name" value="THIAMINE BIOSYNTHESIS PROTEIN THIC"/>
    <property type="match status" value="1"/>
</dbReference>
<dbReference type="GO" id="GO:0005829">
    <property type="term" value="C:cytosol"/>
    <property type="evidence" value="ECO:0007669"/>
    <property type="project" value="TreeGrafter"/>
</dbReference>
<gene>
    <name evidence="9" type="primary">thiC</name>
    <name evidence="9" type="ORF">ERS852407_05751</name>
</gene>
<keyword evidence="3" id="KW-0949">S-adenosyl-L-methionine</keyword>
<sequence>MKKNKITLSHHTSPLAIGAEEPTALNLLLGFNTTAERELEYQKISQLNRYQNKINVITDLSTCRISIKESLWYHVLQNTDFIAALVPVYHCWIKGEGLNKSLLLESIIEAAENGVSLITIHPTPSRTLASLCKDRIIPITSRGGGMVLNDLILNNREINIYLELLPEIIEISVKHNMAISIGTSFRSASIIDSFDAAYQAELIEQIKIADYITAGGGTAIIETPGHASPHNITLICDYLNQSSSAPIMPLGPMPTDIGMELDDVAAAIGAVLMGINHCADLLSIVTSIEHTGGLPDIQTLLKAVDIYTLAKHIIDISKINDCKDDKNISEQRRSFCSCIPDNQSICTRCSEYCPLILKDLW</sequence>
<name>A0A174MMG7_9FIRM</name>
<dbReference type="PANTHER" id="PTHR30557:SF1">
    <property type="entry name" value="PHOSPHOMETHYLPYRIMIDINE SYNTHASE, CHLOROPLASTIC"/>
    <property type="match status" value="1"/>
</dbReference>
<dbReference type="Proteomes" id="UP000095651">
    <property type="component" value="Unassembled WGS sequence"/>
</dbReference>
<evidence type="ECO:0000256" key="8">
    <source>
        <dbReference type="ARBA" id="ARBA00023239"/>
    </source>
</evidence>
<evidence type="ECO:0000256" key="5">
    <source>
        <dbReference type="ARBA" id="ARBA00022833"/>
    </source>
</evidence>
<keyword evidence="6" id="KW-0408">Iron</keyword>
<dbReference type="GO" id="GO:0009228">
    <property type="term" value="P:thiamine biosynthetic process"/>
    <property type="evidence" value="ECO:0007669"/>
    <property type="project" value="InterPro"/>
</dbReference>
<keyword evidence="4" id="KW-0479">Metal-binding</keyword>
<accession>A0A174MMG7</accession>
<proteinExistence type="predicted"/>
<evidence type="ECO:0000313" key="9">
    <source>
        <dbReference type="EMBL" id="CUP37483.1"/>
    </source>
</evidence>
<keyword evidence="8 9" id="KW-0456">Lyase</keyword>
<evidence type="ECO:0000256" key="2">
    <source>
        <dbReference type="ARBA" id="ARBA00022485"/>
    </source>
</evidence>
<protein>
    <submittedName>
        <fullName evidence="9">Thiamine biosynthesis protein thic</fullName>
        <ecNumber evidence="9">4.1.99.17</ecNumber>
    </submittedName>
</protein>
<evidence type="ECO:0000256" key="6">
    <source>
        <dbReference type="ARBA" id="ARBA00023004"/>
    </source>
</evidence>
<dbReference type="InterPro" id="IPR002817">
    <property type="entry name" value="ThiC/BzaA/B"/>
</dbReference>
<keyword evidence="7" id="KW-0411">Iron-sulfur</keyword>
<dbReference type="Gene3D" id="3.20.20.540">
    <property type="entry name" value="Radical SAM ThiC family, central domain"/>
    <property type="match status" value="1"/>
</dbReference>
<dbReference type="GO" id="GO:0070284">
    <property type="term" value="F:phosphomethylpyrimidine synthase activity"/>
    <property type="evidence" value="ECO:0007669"/>
    <property type="project" value="UniProtKB-EC"/>
</dbReference>
<reference evidence="9 10" key="1">
    <citation type="submission" date="2015-09" db="EMBL/GenBank/DDBJ databases">
        <authorList>
            <consortium name="Pathogen Informatics"/>
        </authorList>
    </citation>
    <scope>NUCLEOTIDE SEQUENCE [LARGE SCALE GENOMIC DNA]</scope>
    <source>
        <strain evidence="9 10">2789STDY5608850</strain>
    </source>
</reference>
<dbReference type="AlphaFoldDB" id="A0A174MMG7"/>
<organism evidence="9 10">
    <name type="scientific">Hungatella hathewayi</name>
    <dbReference type="NCBI Taxonomy" id="154046"/>
    <lineage>
        <taxon>Bacteria</taxon>
        <taxon>Bacillati</taxon>
        <taxon>Bacillota</taxon>
        <taxon>Clostridia</taxon>
        <taxon>Lachnospirales</taxon>
        <taxon>Lachnospiraceae</taxon>
        <taxon>Hungatella</taxon>
    </lineage>
</organism>
<dbReference type="InterPro" id="IPR038521">
    <property type="entry name" value="ThiC/Bza_core_dom"/>
</dbReference>
<evidence type="ECO:0000256" key="1">
    <source>
        <dbReference type="ARBA" id="ARBA00001966"/>
    </source>
</evidence>
<dbReference type="GO" id="GO:0046872">
    <property type="term" value="F:metal ion binding"/>
    <property type="evidence" value="ECO:0007669"/>
    <property type="project" value="UniProtKB-KW"/>
</dbReference>
<evidence type="ECO:0000256" key="3">
    <source>
        <dbReference type="ARBA" id="ARBA00022691"/>
    </source>
</evidence>
<evidence type="ECO:0000256" key="4">
    <source>
        <dbReference type="ARBA" id="ARBA00022723"/>
    </source>
</evidence>
<evidence type="ECO:0000256" key="7">
    <source>
        <dbReference type="ARBA" id="ARBA00023014"/>
    </source>
</evidence>
<comment type="cofactor">
    <cofactor evidence="1">
        <name>[4Fe-4S] cluster</name>
        <dbReference type="ChEBI" id="CHEBI:49883"/>
    </cofactor>
</comment>
<keyword evidence="2" id="KW-0004">4Fe-4S</keyword>
<dbReference type="Pfam" id="PF01964">
    <property type="entry name" value="ThiC_Rad_SAM"/>
    <property type="match status" value="1"/>
</dbReference>
<dbReference type="EC" id="4.1.99.17" evidence="9"/>
<dbReference type="EMBL" id="CYZE01000027">
    <property type="protein sequence ID" value="CUP37483.1"/>
    <property type="molecule type" value="Genomic_DNA"/>
</dbReference>